<dbReference type="OrthoDB" id="5964980at2759"/>
<feature type="compositionally biased region" description="Basic and acidic residues" evidence="4">
    <location>
        <begin position="126"/>
        <end position="135"/>
    </location>
</feature>
<proteinExistence type="predicted"/>
<dbReference type="Gene3D" id="3.30.40.100">
    <property type="match status" value="1"/>
</dbReference>
<keyword evidence="3" id="KW-0862">Zinc</keyword>
<evidence type="ECO:0000313" key="7">
    <source>
        <dbReference type="Proteomes" id="UP000695026"/>
    </source>
</evidence>
<dbReference type="SMART" id="SM00293">
    <property type="entry name" value="PWWP"/>
    <property type="match status" value="1"/>
</dbReference>
<organism evidence="7 8">
    <name type="scientific">Python bivittatus</name>
    <name type="common">Burmese python</name>
    <name type="synonym">Python molurus bivittatus</name>
    <dbReference type="NCBI Taxonomy" id="176946"/>
    <lineage>
        <taxon>Eukaryota</taxon>
        <taxon>Metazoa</taxon>
        <taxon>Chordata</taxon>
        <taxon>Craniata</taxon>
        <taxon>Vertebrata</taxon>
        <taxon>Euteleostomi</taxon>
        <taxon>Lepidosauria</taxon>
        <taxon>Squamata</taxon>
        <taxon>Bifurcata</taxon>
        <taxon>Unidentata</taxon>
        <taxon>Episquamata</taxon>
        <taxon>Toxicofera</taxon>
        <taxon>Serpentes</taxon>
        <taxon>Henophidia</taxon>
        <taxon>Pythonidae</taxon>
        <taxon>Python</taxon>
    </lineage>
</organism>
<dbReference type="AlphaFoldDB" id="A0A9F5IR72"/>
<evidence type="ECO:0000256" key="4">
    <source>
        <dbReference type="SAM" id="MobiDB-lite"/>
    </source>
</evidence>
<feature type="domain" description="CW-type" evidence="6">
    <location>
        <begin position="164"/>
        <end position="218"/>
    </location>
</feature>
<dbReference type="PROSITE" id="PS51050">
    <property type="entry name" value="ZF_CW"/>
    <property type="match status" value="1"/>
</dbReference>
<feature type="compositionally biased region" description="Polar residues" evidence="4">
    <location>
        <begin position="480"/>
        <end position="489"/>
    </location>
</feature>
<dbReference type="InterPro" id="IPR042778">
    <property type="entry name" value="ZCWPW1/ZCWPW2"/>
</dbReference>
<feature type="region of interest" description="Disordered" evidence="4">
    <location>
        <begin position="125"/>
        <end position="163"/>
    </location>
</feature>
<dbReference type="RefSeq" id="XP_025030175.1">
    <property type="nucleotide sequence ID" value="XM_025174407.1"/>
</dbReference>
<evidence type="ECO:0000256" key="3">
    <source>
        <dbReference type="ARBA" id="ARBA00022833"/>
    </source>
</evidence>
<reference evidence="8" key="1">
    <citation type="submission" date="2025-08" db="UniProtKB">
        <authorList>
            <consortium name="RefSeq"/>
        </authorList>
    </citation>
    <scope>IDENTIFICATION</scope>
    <source>
        <tissue evidence="8">Liver</tissue>
    </source>
</reference>
<dbReference type="InterPro" id="IPR000313">
    <property type="entry name" value="PWWP_dom"/>
</dbReference>
<keyword evidence="7" id="KW-1185">Reference proteome</keyword>
<dbReference type="Pfam" id="PF00855">
    <property type="entry name" value="PWWP"/>
    <property type="match status" value="1"/>
</dbReference>
<dbReference type="OMA" id="CAQPIRC"/>
<accession>A0A9F5IR72</accession>
<dbReference type="GeneID" id="112542200"/>
<dbReference type="CTD" id="55063"/>
<evidence type="ECO:0000259" key="6">
    <source>
        <dbReference type="PROSITE" id="PS51050"/>
    </source>
</evidence>
<sequence>MSNAEKKSQGKKNLEMIKNEKGSLTDAQFEEIVQSVLQKSLQECMEKFEKRVVSAESTEEQHSRRETLEAFLAAEGKDLGKKTEVMLSEVEQKEHQLKMKKQSKCCVNKGEENINEKAEANNVGCKENRKGEPKKIAQGNAQDVIDQKEMQEEEEKADGGSGNSSWCTAWVQCSYPNCEKWRQLSSDVDPSVLPDDWSCSQNPDLRYNSCSVPEETWSGSENEVVYAIYFPGSIVWAKQYGYPWWPGIIEADPDFEEYFLFSSQADSLPSKYHVTFFGNSVTRAWISASLLKNFGEPPGEGNALAKLRSKGEKKNLRVALEMAKEAEQISIQERIRRFGFHSRFRNKESPKDYKTLKDCNNVTSRPWAKRTQETRGGNEKAATSSKNEEKLLQEISVLEPNANIKKTINMKGDKKPKLATENVSPVSKKSRREKPAPKPAAALKGSDQPTEKRSSQKGFKKSFSVPQCKTTQARHLKSCPDNSTANLAFSSDPSKKDSSDESEGSPGAQRKLMQRKGAVGEPNETLELEKGEEETLSSQKMAVSAEEEEEEENDSPEDFSLALFEE</sequence>
<evidence type="ECO:0000256" key="2">
    <source>
        <dbReference type="ARBA" id="ARBA00022771"/>
    </source>
</evidence>
<dbReference type="Gene3D" id="2.30.30.140">
    <property type="match status" value="1"/>
</dbReference>
<dbReference type="Proteomes" id="UP000695026">
    <property type="component" value="Unplaced"/>
</dbReference>
<feature type="compositionally biased region" description="Acidic residues" evidence="4">
    <location>
        <begin position="545"/>
        <end position="557"/>
    </location>
</feature>
<protein>
    <submittedName>
        <fullName evidence="8">Zinc finger CW-type PWWP domain protein 1</fullName>
    </submittedName>
</protein>
<dbReference type="GO" id="GO:0005634">
    <property type="term" value="C:nucleus"/>
    <property type="evidence" value="ECO:0007669"/>
    <property type="project" value="TreeGrafter"/>
</dbReference>
<name>A0A9F5IR72_PYTBI</name>
<feature type="region of interest" description="Disordered" evidence="4">
    <location>
        <begin position="406"/>
        <end position="566"/>
    </location>
</feature>
<dbReference type="Pfam" id="PF07496">
    <property type="entry name" value="zf-CW"/>
    <property type="match status" value="1"/>
</dbReference>
<dbReference type="PANTHER" id="PTHR15999">
    <property type="entry name" value="ZINC FINGER CW-TYPE PWWP DOMAIN PROTEIN 1"/>
    <property type="match status" value="1"/>
</dbReference>
<dbReference type="PANTHER" id="PTHR15999:SF2">
    <property type="entry name" value="ZINC FINGER CW-TYPE PWWP DOMAIN PROTEIN 1"/>
    <property type="match status" value="1"/>
</dbReference>
<keyword evidence="2" id="KW-0863">Zinc-finger</keyword>
<evidence type="ECO:0000259" key="5">
    <source>
        <dbReference type="PROSITE" id="PS50812"/>
    </source>
</evidence>
<dbReference type="SUPFAM" id="SSF63748">
    <property type="entry name" value="Tudor/PWWP/MBT"/>
    <property type="match status" value="1"/>
</dbReference>
<evidence type="ECO:0000313" key="8">
    <source>
        <dbReference type="RefSeq" id="XP_025030175.1"/>
    </source>
</evidence>
<keyword evidence="1" id="KW-0479">Metal-binding</keyword>
<evidence type="ECO:0000256" key="1">
    <source>
        <dbReference type="ARBA" id="ARBA00022723"/>
    </source>
</evidence>
<dbReference type="KEGG" id="pbi:112542200"/>
<dbReference type="CDD" id="cd20145">
    <property type="entry name" value="PWWP_ZCWPW1"/>
    <property type="match status" value="1"/>
</dbReference>
<feature type="compositionally biased region" description="Acidic residues" evidence="4">
    <location>
        <begin position="524"/>
        <end position="535"/>
    </location>
</feature>
<dbReference type="PROSITE" id="PS50812">
    <property type="entry name" value="PWWP"/>
    <property type="match status" value="1"/>
</dbReference>
<dbReference type="GO" id="GO:0008270">
    <property type="term" value="F:zinc ion binding"/>
    <property type="evidence" value="ECO:0007669"/>
    <property type="project" value="UniProtKB-KW"/>
</dbReference>
<feature type="region of interest" description="Disordered" evidence="4">
    <location>
        <begin position="364"/>
        <end position="388"/>
    </location>
</feature>
<gene>
    <name evidence="8" type="primary">ZCWPW1</name>
</gene>
<feature type="domain" description="PWWP" evidence="5">
    <location>
        <begin position="231"/>
        <end position="286"/>
    </location>
</feature>
<dbReference type="InterPro" id="IPR011124">
    <property type="entry name" value="Znf_CW"/>
</dbReference>